<protein>
    <submittedName>
        <fullName evidence="1">Uncharacterized protein</fullName>
    </submittedName>
</protein>
<dbReference type="KEGG" id="hde:HDEF_1537"/>
<name>C4K6G3_HAMD5</name>
<dbReference type="HOGENOM" id="CLU_3396874_0_0_6"/>
<evidence type="ECO:0000313" key="2">
    <source>
        <dbReference type="Proteomes" id="UP000002334"/>
    </source>
</evidence>
<keyword evidence="2" id="KW-1185">Reference proteome</keyword>
<dbReference type="Proteomes" id="UP000002334">
    <property type="component" value="Chromosome"/>
</dbReference>
<organism evidence="1 2">
    <name type="scientific">Hamiltonella defensa subsp. Acyrthosiphon pisum (strain 5AT)</name>
    <dbReference type="NCBI Taxonomy" id="572265"/>
    <lineage>
        <taxon>Bacteria</taxon>
        <taxon>Pseudomonadati</taxon>
        <taxon>Pseudomonadota</taxon>
        <taxon>Gammaproteobacteria</taxon>
        <taxon>Enterobacterales</taxon>
        <taxon>Enterobacteriaceae</taxon>
        <taxon>aphid secondary symbionts</taxon>
        <taxon>Candidatus Williamhamiltonella</taxon>
    </lineage>
</organism>
<proteinExistence type="predicted"/>
<gene>
    <name evidence="1" type="ordered locus">HDEF_1537</name>
</gene>
<reference evidence="1 2" key="1">
    <citation type="journal article" date="2009" name="Proc. Natl. Acad. Sci. U.S.A.">
        <title>Hamiltonella defensa, genome evolution of protective bacterial endosymbiont from pathogenic ancestors.</title>
        <authorList>
            <person name="Degnan P.H."/>
            <person name="Yu Y."/>
            <person name="Sisneros N."/>
            <person name="Wing R.A."/>
            <person name="Moran N.A."/>
        </authorList>
    </citation>
    <scope>NUCLEOTIDE SEQUENCE [LARGE SCALE GENOMIC DNA]</scope>
    <source>
        <strain evidence="2">5AT</strain>
    </source>
</reference>
<dbReference type="AlphaFoldDB" id="C4K6G3"/>
<sequence>MACPGFFGNTLPVIAANLTSRINDYFQILNL</sequence>
<evidence type="ECO:0000313" key="1">
    <source>
        <dbReference type="EMBL" id="ACQ68156.1"/>
    </source>
</evidence>
<dbReference type="EMBL" id="CP001277">
    <property type="protein sequence ID" value="ACQ68156.1"/>
    <property type="molecule type" value="Genomic_DNA"/>
</dbReference>
<dbReference type="STRING" id="572265.HDEF_1537"/>
<accession>C4K6G3</accession>